<sequence length="859" mass="101283">MTDIDRFCPSSLFQDISIHLSFSSLWVGCNRKDNATSQALVLFGAPKEAVEIFCESKMTNTEGVNKGIYFSYPCRRHSCALVNIPAPCVNKMISHIEDVESKIQEHLKQFETSFEEWSRTSSTKVLKEDWSIVTPVKEVKPEERGRVCPELKQEMETLLSEAIHLIKSLETDRAEAEEALKQQKSRKKKINMKIDSWSIWKLQEIPLAVQKEHEAYLRDIIELQWHLEDKAHQLKYFEEQKAKLEEANAKLQADIDYMSELGPLLNSKWNQELEALKEYKKKKFEVMELYKKVHEELEEAIENCKNAKLDAKKFREDMEKDIRDSKTKVEAYKKELDKLNNLRIHYSSSIQNVNFTIEENEEAVTEVLKETKTSTNKLSSLSKTLDDLKRVYDQLVWKKKVNESEYLEALNNFYAAKKTWDIELSDVAKDFSDISIACSQLMEENKKIGIDIETIAGYINDSIRKKSQLESEIQSLLKLKSKNEEFLKQLYREAYYVSTVFHLTKFKTEELEEKIAEVRRKFKGREDFLKRLTRGEVSNGMVIQKRMYSIQEDQVLERQELMQEKAIYTLTLAELEAPMLQLEEDAARIRTIHKEHSDTLRNIIERKEYVKKNVERTKKKLQRKGKKTRDSLVETEKKTSIIFEEIEATKSKTIFYHAKINQLNKDLKEKEKEKKTFDQILDSLKDQFITMRYKKEHAQAVFDHLISEKKACDERLYEEEQRYRTLLTMRQKTLAGIKRIQADSLEENLRLAQEYQKLQTTFLTEKDNYFNLYDRELSLDASIRDQKQLCQLQRTIHKVWQKHFKLVALYNQMRLAKFQTDSQESIQKILAVQEESSNLMQHILDFFQTLTDVPCKSDG</sequence>
<protein>
    <submittedName>
        <fullName evidence="3">Coiled-coil domain-containing protein 178</fullName>
    </submittedName>
</protein>
<keyword evidence="2" id="KW-1185">Reference proteome</keyword>
<dbReference type="Proteomes" id="UP000694910">
    <property type="component" value="Unplaced"/>
</dbReference>
<feature type="coiled-coil region" evidence="1">
    <location>
        <begin position="152"/>
        <end position="193"/>
    </location>
</feature>
<dbReference type="PANTHER" id="PTHR35088:SF1">
    <property type="entry name" value="COILED-COIL DOMAIN-CONTAINING PROTEIN 178"/>
    <property type="match status" value="1"/>
</dbReference>
<accession>A0ABM0HA14</accession>
<reference evidence="3" key="1">
    <citation type="submission" date="2025-08" db="UniProtKB">
        <authorList>
            <consortium name="RefSeq"/>
        </authorList>
    </citation>
    <scope>IDENTIFICATION</scope>
</reference>
<proteinExistence type="predicted"/>
<gene>
    <name evidence="3" type="primary">LOC101403641</name>
</gene>
<feature type="coiled-coil region" evidence="1">
    <location>
        <begin position="287"/>
        <end position="342"/>
    </location>
</feature>
<organism evidence="2 3">
    <name type="scientific">Ceratotherium simum simum</name>
    <name type="common">Southern white rhinoceros</name>
    <dbReference type="NCBI Taxonomy" id="73337"/>
    <lineage>
        <taxon>Eukaryota</taxon>
        <taxon>Metazoa</taxon>
        <taxon>Chordata</taxon>
        <taxon>Craniata</taxon>
        <taxon>Vertebrata</taxon>
        <taxon>Euteleostomi</taxon>
        <taxon>Mammalia</taxon>
        <taxon>Eutheria</taxon>
        <taxon>Laurasiatheria</taxon>
        <taxon>Perissodactyla</taxon>
        <taxon>Rhinocerotidae</taxon>
        <taxon>Ceratotherium</taxon>
    </lineage>
</organism>
<evidence type="ECO:0000313" key="2">
    <source>
        <dbReference type="Proteomes" id="UP000694910"/>
    </source>
</evidence>
<feature type="coiled-coil region" evidence="1">
    <location>
        <begin position="227"/>
        <end position="261"/>
    </location>
</feature>
<evidence type="ECO:0000256" key="1">
    <source>
        <dbReference type="SAM" id="Coils"/>
    </source>
</evidence>
<dbReference type="PANTHER" id="PTHR35088">
    <property type="entry name" value="COILED-COIL DOMAIN-CONTAINING PROTEIN 178"/>
    <property type="match status" value="1"/>
</dbReference>
<dbReference type="GeneID" id="101403641"/>
<name>A0ABM0HA14_CERSS</name>
<dbReference type="InterPro" id="IPR038826">
    <property type="entry name" value="CCDC178"/>
</dbReference>
<evidence type="ECO:0000313" key="3">
    <source>
        <dbReference type="RefSeq" id="XP_004422721.1"/>
    </source>
</evidence>
<feature type="coiled-coil region" evidence="1">
    <location>
        <begin position="604"/>
        <end position="687"/>
    </location>
</feature>
<dbReference type="RefSeq" id="XP_004422721.1">
    <property type="nucleotide sequence ID" value="XM_004422664.2"/>
</dbReference>
<dbReference type="PROSITE" id="PS51257">
    <property type="entry name" value="PROKAR_LIPOPROTEIN"/>
    <property type="match status" value="1"/>
</dbReference>
<keyword evidence="1" id="KW-0175">Coiled coil</keyword>